<dbReference type="Proteomes" id="UP000634011">
    <property type="component" value="Unassembled WGS sequence"/>
</dbReference>
<keyword evidence="2" id="KW-1185">Reference proteome</keyword>
<evidence type="ECO:0000313" key="1">
    <source>
        <dbReference type="EMBL" id="MBC3860486.1"/>
    </source>
</evidence>
<sequence length="75" mass="8646">MITDAEGNSIYEPTRAIANMDSPTNPTLLMHRIIVENFIKNINNNCPDFFFFEMLGDTRQHREKVRALFPENSAS</sequence>
<dbReference type="EMBL" id="JACOFV010000001">
    <property type="protein sequence ID" value="MBC3860486.1"/>
    <property type="molecule type" value="Genomic_DNA"/>
</dbReference>
<proteinExistence type="predicted"/>
<name>A0A923KNE8_9BURK</name>
<evidence type="ECO:0000313" key="2">
    <source>
        <dbReference type="Proteomes" id="UP000634011"/>
    </source>
</evidence>
<dbReference type="RefSeq" id="WP_186910435.1">
    <property type="nucleotide sequence ID" value="NZ_JACOFV010000001.1"/>
</dbReference>
<protein>
    <submittedName>
        <fullName evidence="1">Uncharacterized protein</fullName>
    </submittedName>
</protein>
<gene>
    <name evidence="1" type="ORF">H8K32_00095</name>
</gene>
<dbReference type="AlphaFoldDB" id="A0A923KNE8"/>
<organism evidence="1 2">
    <name type="scientific">Undibacterium jejuense</name>
    <dbReference type="NCBI Taxonomy" id="1344949"/>
    <lineage>
        <taxon>Bacteria</taxon>
        <taxon>Pseudomonadati</taxon>
        <taxon>Pseudomonadota</taxon>
        <taxon>Betaproteobacteria</taxon>
        <taxon>Burkholderiales</taxon>
        <taxon>Oxalobacteraceae</taxon>
        <taxon>Undibacterium</taxon>
    </lineage>
</organism>
<reference evidence="1" key="1">
    <citation type="submission" date="2020-08" db="EMBL/GenBank/DDBJ databases">
        <title>Novel species isolated from subtropical streams in China.</title>
        <authorList>
            <person name="Lu H."/>
        </authorList>
    </citation>
    <scope>NUCLEOTIDE SEQUENCE</scope>
    <source>
        <strain evidence="1">KACC 12607</strain>
    </source>
</reference>
<accession>A0A923KNE8</accession>
<comment type="caution">
    <text evidence="1">The sequence shown here is derived from an EMBL/GenBank/DDBJ whole genome shotgun (WGS) entry which is preliminary data.</text>
</comment>